<dbReference type="InterPro" id="IPR051213">
    <property type="entry name" value="START_lipid_transfer"/>
</dbReference>
<reference evidence="2 3" key="1">
    <citation type="submission" date="2019-03" db="EMBL/GenBank/DDBJ databases">
        <title>An improved genome assembly of the fluke Schistosoma japonicum.</title>
        <authorList>
            <person name="Hu W."/>
            <person name="Luo F."/>
            <person name="Yin M."/>
            <person name="Mo X."/>
            <person name="Sun C."/>
            <person name="Wu Q."/>
            <person name="Zhu B."/>
            <person name="Xiang M."/>
            <person name="Wang J."/>
            <person name="Wang Y."/>
            <person name="Zhang T."/>
            <person name="Xu B."/>
            <person name="Zheng H."/>
            <person name="Feng Z."/>
        </authorList>
    </citation>
    <scope>NUCLEOTIDE SEQUENCE [LARGE SCALE GENOMIC DNA]</scope>
    <source>
        <strain evidence="2">HuSjv2</strain>
        <tissue evidence="2">Worms</tissue>
    </source>
</reference>
<comment type="caution">
    <text evidence="2">The sequence shown here is derived from an EMBL/GenBank/DDBJ whole genome shotgun (WGS) entry which is preliminary data.</text>
</comment>
<dbReference type="OrthoDB" id="1295045at2759"/>
<gene>
    <name evidence="2" type="ORF">EWB00_006573</name>
</gene>
<dbReference type="Gene3D" id="3.30.530.20">
    <property type="match status" value="1"/>
</dbReference>
<dbReference type="PROSITE" id="PS50848">
    <property type="entry name" value="START"/>
    <property type="match status" value="1"/>
</dbReference>
<feature type="domain" description="START" evidence="1">
    <location>
        <begin position="236"/>
        <end position="400"/>
    </location>
</feature>
<dbReference type="InterPro" id="IPR002913">
    <property type="entry name" value="START_lipid-bd_dom"/>
</dbReference>
<proteinExistence type="predicted"/>
<keyword evidence="3" id="KW-1185">Reference proteome</keyword>
<evidence type="ECO:0000259" key="1">
    <source>
        <dbReference type="PROSITE" id="PS50848"/>
    </source>
</evidence>
<organism evidence="2 3">
    <name type="scientific">Schistosoma japonicum</name>
    <name type="common">Blood fluke</name>
    <dbReference type="NCBI Taxonomy" id="6182"/>
    <lineage>
        <taxon>Eukaryota</taxon>
        <taxon>Metazoa</taxon>
        <taxon>Spiralia</taxon>
        <taxon>Lophotrochozoa</taxon>
        <taxon>Platyhelminthes</taxon>
        <taxon>Trematoda</taxon>
        <taxon>Digenea</taxon>
        <taxon>Strigeidida</taxon>
        <taxon>Schistosomatoidea</taxon>
        <taxon>Schistosomatidae</taxon>
        <taxon>Schistosoma</taxon>
    </lineage>
</organism>
<protein>
    <submittedName>
        <fullName evidence="2">StAR-related lipid transfer protein 7</fullName>
    </submittedName>
</protein>
<evidence type="ECO:0000313" key="3">
    <source>
        <dbReference type="Proteomes" id="UP000311919"/>
    </source>
</evidence>
<sequence>MGVIKYVLQSPVFVQLNSLTKHLSSQIEKACCQPDSTFSKFLLSSHRTLLANVFLCRHSGRLVVRRLRDKYLSSHLNVKTDSRLFVTQKVLLGGSLISFAQDKITDEEVLTTLKGFSVNADSYNSCESSPLVIENIASKEDSNSLVVEDLTQNELCKSWDPPLTLMIRELRETYLRRISMFIRPTVELVSSDDPCVSFHDADSPVNEFSNEDCFIASLFSLLTNLNIQPDGTSFVDDSWELIYDRPGMHIWRRPLNILQINGERNSSKSSNKYEYRVCGQFNDISASSFLEVQLNLDYRRRWDDKIVELHCLTPHDRHSNDFDIIRWVVRFPFPMVNREYIYLRRWWMQPVDKFCMQIENSLASHKKNPSQSVIVPQNNTTVNNISTKRYAYVISRCSADFKEQCVQSLNASSRGPLNKSASWLSTKRCNLVQVHEYHSEMLIESHGEFNQNGLNYYLIYYDDPCLPISGSPMKLFSVKAIEEFMAKLHKAAVHLCNEGLPVGIYPIIYNNNNNDNRKKVDPNPIVVNESFTKDKPFNGRKLKSYFFTDPRPSEPNNYIDSTSAALS</sequence>
<dbReference type="STRING" id="6182.A0A4Z2DTR1"/>
<dbReference type="PANTHER" id="PTHR19308">
    <property type="entry name" value="PHOSPHATIDYLCHOLINE TRANSFER PROTEIN"/>
    <property type="match status" value="1"/>
</dbReference>
<name>A0A4Z2DTR1_SCHJA</name>
<dbReference type="InterPro" id="IPR023393">
    <property type="entry name" value="START-like_dom_sf"/>
</dbReference>
<evidence type="ECO:0000313" key="2">
    <source>
        <dbReference type="EMBL" id="TNN19662.1"/>
    </source>
</evidence>
<dbReference type="GO" id="GO:0008289">
    <property type="term" value="F:lipid binding"/>
    <property type="evidence" value="ECO:0007669"/>
    <property type="project" value="InterPro"/>
</dbReference>
<dbReference type="Proteomes" id="UP000311919">
    <property type="component" value="Unassembled WGS sequence"/>
</dbReference>
<dbReference type="EMBL" id="SKCS01000040">
    <property type="protein sequence ID" value="TNN19662.1"/>
    <property type="molecule type" value="Genomic_DNA"/>
</dbReference>
<dbReference type="GO" id="GO:0005737">
    <property type="term" value="C:cytoplasm"/>
    <property type="evidence" value="ECO:0007669"/>
    <property type="project" value="UniProtKB-ARBA"/>
</dbReference>
<dbReference type="SUPFAM" id="SSF55961">
    <property type="entry name" value="Bet v1-like"/>
    <property type="match status" value="1"/>
</dbReference>
<dbReference type="PANTHER" id="PTHR19308:SF8">
    <property type="entry name" value="STAR-RELATED LIPID TRANSFER PROTEIN 7, MITOCHONDRIAL"/>
    <property type="match status" value="1"/>
</dbReference>
<dbReference type="AlphaFoldDB" id="A0A4Z2DTR1"/>
<accession>A0A4Z2DTR1</accession>